<comment type="similarity">
    <text evidence="1">Belongs to the PPC synthetase family.</text>
</comment>
<evidence type="ECO:0000313" key="4">
    <source>
        <dbReference type="EMBL" id="EEH59849.1"/>
    </source>
</evidence>
<evidence type="ECO:0000256" key="1">
    <source>
        <dbReference type="ARBA" id="ARBA00005703"/>
    </source>
</evidence>
<feature type="domain" description="DNA/pantothenate metabolism flavoprotein C-terminal" evidence="3">
    <location>
        <begin position="58"/>
        <end position="111"/>
    </location>
</feature>
<feature type="region of interest" description="Disordered" evidence="2">
    <location>
        <begin position="35"/>
        <end position="55"/>
    </location>
</feature>
<dbReference type="GeneID" id="9681383"/>
<dbReference type="AlphaFoldDB" id="C1ML00"/>
<proteinExistence type="inferred from homology"/>
<dbReference type="SUPFAM" id="SSF102645">
    <property type="entry name" value="CoaB-like"/>
    <property type="match status" value="1"/>
</dbReference>
<evidence type="ECO:0000259" key="3">
    <source>
        <dbReference type="Pfam" id="PF04127"/>
    </source>
</evidence>
<dbReference type="OrthoDB" id="70224at2759"/>
<dbReference type="OMA" id="NTIRRCN"/>
<dbReference type="Proteomes" id="UP000001876">
    <property type="component" value="Unassembled WGS sequence"/>
</dbReference>
<protein>
    <submittedName>
        <fullName evidence="4">Predicted protein</fullName>
    </submittedName>
</protein>
<gene>
    <name evidence="4" type="ORF">MICPUCDRAFT_5184</name>
</gene>
<dbReference type="InterPro" id="IPR035929">
    <property type="entry name" value="CoaB-like_sf"/>
</dbReference>
<sequence length="284" mass="31085">ANAFFASAPPIPRVDTVKRDAARFVRHHGHANAFDDATTLPGGASARPPRGTPRPIALVTSGGTTAPLERSAVRFIDNFSSGTRGAASAECLLERGYAVIFLHRAGSMRPFERSLETAAELAGAGTAAEEVEATSNAAVHLMPLVRRYHAAKTKRTLLMVPFTSVFEYLTLLRTLCVELRACGARAMTYLAAAVSDFYVPWDRLSTHKIQSRGITLTLRLEQTPKMLALVRSKWCPKAFGASFKLETDVEILLQKSRDSLRKYGMHVVVANEMTQRKDEVVLVS</sequence>
<dbReference type="eggNOG" id="KOG2728">
    <property type="taxonomic scope" value="Eukaryota"/>
</dbReference>
<dbReference type="InterPro" id="IPR007085">
    <property type="entry name" value="DNA/pantothenate-metab_flavo_C"/>
</dbReference>
<dbReference type="RefSeq" id="XP_003056473.1">
    <property type="nucleotide sequence ID" value="XM_003056427.1"/>
</dbReference>
<dbReference type="EMBL" id="GG663736">
    <property type="protein sequence ID" value="EEH59849.1"/>
    <property type="molecule type" value="Genomic_DNA"/>
</dbReference>
<evidence type="ECO:0000313" key="5">
    <source>
        <dbReference type="Proteomes" id="UP000001876"/>
    </source>
</evidence>
<dbReference type="PANTHER" id="PTHR12290">
    <property type="entry name" value="CORNICHON-RELATED"/>
    <property type="match status" value="1"/>
</dbReference>
<feature type="non-terminal residue" evidence="4">
    <location>
        <position position="284"/>
    </location>
</feature>
<dbReference type="Gene3D" id="3.40.50.10300">
    <property type="entry name" value="CoaB-like"/>
    <property type="match status" value="1"/>
</dbReference>
<name>C1ML00_MICPC</name>
<dbReference type="STRING" id="564608.C1ML00"/>
<dbReference type="KEGG" id="mpp:MICPUCDRAFT_5184"/>
<reference evidence="4 5" key="1">
    <citation type="journal article" date="2009" name="Science">
        <title>Green evolution and dynamic adaptations revealed by genomes of the marine picoeukaryotes Micromonas.</title>
        <authorList>
            <person name="Worden A.Z."/>
            <person name="Lee J.H."/>
            <person name="Mock T."/>
            <person name="Rouze P."/>
            <person name="Simmons M.P."/>
            <person name="Aerts A.L."/>
            <person name="Allen A.E."/>
            <person name="Cuvelier M.L."/>
            <person name="Derelle E."/>
            <person name="Everett M.V."/>
            <person name="Foulon E."/>
            <person name="Grimwood J."/>
            <person name="Gundlach H."/>
            <person name="Henrissat B."/>
            <person name="Napoli C."/>
            <person name="McDonald S.M."/>
            <person name="Parker M.S."/>
            <person name="Rombauts S."/>
            <person name="Salamov A."/>
            <person name="Von Dassow P."/>
            <person name="Badger J.H."/>
            <person name="Coutinho P.M."/>
            <person name="Demir E."/>
            <person name="Dubchak I."/>
            <person name="Gentemann C."/>
            <person name="Eikrem W."/>
            <person name="Gready J.E."/>
            <person name="John U."/>
            <person name="Lanier W."/>
            <person name="Lindquist E.A."/>
            <person name="Lucas S."/>
            <person name="Mayer K.F."/>
            <person name="Moreau H."/>
            <person name="Not F."/>
            <person name="Otillar R."/>
            <person name="Panaud O."/>
            <person name="Pangilinan J."/>
            <person name="Paulsen I."/>
            <person name="Piegu B."/>
            <person name="Poliakov A."/>
            <person name="Robbens S."/>
            <person name="Schmutz J."/>
            <person name="Toulza E."/>
            <person name="Wyss T."/>
            <person name="Zelensky A."/>
            <person name="Zhou K."/>
            <person name="Armbrust E.V."/>
            <person name="Bhattacharya D."/>
            <person name="Goodenough U.W."/>
            <person name="Van de Peer Y."/>
            <person name="Grigoriev I.V."/>
        </authorList>
    </citation>
    <scope>NUCLEOTIDE SEQUENCE [LARGE SCALE GENOMIC DNA]</scope>
    <source>
        <strain evidence="4 5">CCMP1545</strain>
    </source>
</reference>
<evidence type="ECO:0000256" key="2">
    <source>
        <dbReference type="SAM" id="MobiDB-lite"/>
    </source>
</evidence>
<accession>C1ML00</accession>
<feature type="non-terminal residue" evidence="4">
    <location>
        <position position="1"/>
    </location>
</feature>
<organism evidence="5">
    <name type="scientific">Micromonas pusilla (strain CCMP1545)</name>
    <name type="common">Picoplanktonic green alga</name>
    <dbReference type="NCBI Taxonomy" id="564608"/>
    <lineage>
        <taxon>Eukaryota</taxon>
        <taxon>Viridiplantae</taxon>
        <taxon>Chlorophyta</taxon>
        <taxon>Mamiellophyceae</taxon>
        <taxon>Mamiellales</taxon>
        <taxon>Mamiellaceae</taxon>
        <taxon>Micromonas</taxon>
    </lineage>
</organism>
<dbReference type="GO" id="GO:0015937">
    <property type="term" value="P:coenzyme A biosynthetic process"/>
    <property type="evidence" value="ECO:0007669"/>
    <property type="project" value="UniProtKB-ARBA"/>
</dbReference>
<feature type="domain" description="DNA/pantothenate metabolism flavoprotein C-terminal" evidence="3">
    <location>
        <begin position="187"/>
        <end position="277"/>
    </location>
</feature>
<dbReference type="GO" id="GO:0003824">
    <property type="term" value="F:catalytic activity"/>
    <property type="evidence" value="ECO:0007669"/>
    <property type="project" value="UniProtKB-ARBA"/>
</dbReference>
<keyword evidence="5" id="KW-1185">Reference proteome</keyword>
<dbReference type="Pfam" id="PF04127">
    <property type="entry name" value="DFP"/>
    <property type="match status" value="2"/>
</dbReference>